<proteinExistence type="predicted"/>
<gene>
    <name evidence="1" type="ORF">LCGC14_0686330</name>
</gene>
<reference evidence="1" key="1">
    <citation type="journal article" date="2015" name="Nature">
        <title>Complex archaea that bridge the gap between prokaryotes and eukaryotes.</title>
        <authorList>
            <person name="Spang A."/>
            <person name="Saw J.H."/>
            <person name="Jorgensen S.L."/>
            <person name="Zaremba-Niedzwiedzka K."/>
            <person name="Martijn J."/>
            <person name="Lind A.E."/>
            <person name="van Eijk R."/>
            <person name="Schleper C."/>
            <person name="Guy L."/>
            <person name="Ettema T.J."/>
        </authorList>
    </citation>
    <scope>NUCLEOTIDE SEQUENCE</scope>
</reference>
<dbReference type="AlphaFoldDB" id="A0A0F9T822"/>
<evidence type="ECO:0000313" key="1">
    <source>
        <dbReference type="EMBL" id="KKN45131.1"/>
    </source>
</evidence>
<organism evidence="1">
    <name type="scientific">marine sediment metagenome</name>
    <dbReference type="NCBI Taxonomy" id="412755"/>
    <lineage>
        <taxon>unclassified sequences</taxon>
        <taxon>metagenomes</taxon>
        <taxon>ecological metagenomes</taxon>
    </lineage>
</organism>
<protein>
    <submittedName>
        <fullName evidence="1">Uncharacterized protein</fullName>
    </submittedName>
</protein>
<comment type="caution">
    <text evidence="1">The sequence shown here is derived from an EMBL/GenBank/DDBJ whole genome shotgun (WGS) entry which is preliminary data.</text>
</comment>
<dbReference type="EMBL" id="LAZR01001410">
    <property type="protein sequence ID" value="KKN45131.1"/>
    <property type="molecule type" value="Genomic_DNA"/>
</dbReference>
<sequence length="67" mass="7440">MTKTARERFIEISGENEKLARQIYLELNSRANEAETDDVNWAHVGTMGYVSEKLNEIAGALGLQEGA</sequence>
<name>A0A0F9T822_9ZZZZ</name>
<accession>A0A0F9T822</accession>